<dbReference type="EMBL" id="JAAOIV010000004">
    <property type="protein sequence ID" value="NHN55650.1"/>
    <property type="molecule type" value="Genomic_DNA"/>
</dbReference>
<evidence type="ECO:0000256" key="3">
    <source>
        <dbReference type="ARBA" id="ARBA00007222"/>
    </source>
</evidence>
<evidence type="ECO:0000256" key="5">
    <source>
        <dbReference type="ARBA" id="ARBA00022679"/>
    </source>
</evidence>
<feature type="transmembrane region" description="Helical" evidence="10">
    <location>
        <begin position="440"/>
        <end position="458"/>
    </location>
</feature>
<feature type="transmembrane region" description="Helical" evidence="10">
    <location>
        <begin position="179"/>
        <end position="195"/>
    </location>
</feature>
<dbReference type="PANTHER" id="PTHR10050:SF46">
    <property type="entry name" value="PROTEIN O-MANNOSYL-TRANSFERASE 2"/>
    <property type="match status" value="1"/>
</dbReference>
<comment type="subcellular location">
    <subcellularLocation>
        <location evidence="10">Cell membrane</location>
    </subcellularLocation>
    <subcellularLocation>
        <location evidence="1">Endomembrane system</location>
        <topology evidence="1">Multi-pass membrane protein</topology>
    </subcellularLocation>
</comment>
<dbReference type="Pfam" id="PF02366">
    <property type="entry name" value="PMT"/>
    <property type="match status" value="1"/>
</dbReference>
<dbReference type="GO" id="GO:0012505">
    <property type="term" value="C:endomembrane system"/>
    <property type="evidence" value="ECO:0007669"/>
    <property type="project" value="UniProtKB-SubCell"/>
</dbReference>
<proteinExistence type="inferred from homology"/>
<dbReference type="GO" id="GO:0005886">
    <property type="term" value="C:plasma membrane"/>
    <property type="evidence" value="ECO:0007669"/>
    <property type="project" value="UniProtKB-SubCell"/>
</dbReference>
<feature type="transmembrane region" description="Helical" evidence="10">
    <location>
        <begin position="276"/>
        <end position="294"/>
    </location>
</feature>
<dbReference type="InterPro" id="IPR032421">
    <property type="entry name" value="PMT_4TMC"/>
</dbReference>
<organism evidence="13 14">
    <name type="scientific">Metallococcus carri</name>
    <dbReference type="NCBI Taxonomy" id="1656884"/>
    <lineage>
        <taxon>Bacteria</taxon>
        <taxon>Bacillati</taxon>
        <taxon>Actinomycetota</taxon>
        <taxon>Actinomycetes</taxon>
        <taxon>Micrococcales</taxon>
        <taxon>Dermacoccaceae</taxon>
        <taxon>Metallococcus</taxon>
    </lineage>
</organism>
<evidence type="ECO:0000256" key="9">
    <source>
        <dbReference type="ARBA" id="ARBA00093617"/>
    </source>
</evidence>
<name>A0A967E9W6_9MICO</name>
<keyword evidence="4 10" id="KW-0328">Glycosyltransferase</keyword>
<sequence>MGVAARTSTPSGMGVTVGVVGYPHDVSSELAERTALRRRLLGRPRTAQEKLWGWLGPAIVTVIGGIMRFWQLGRPHQLIFDETYYVKQGWAMTLFGYEMKPTSAVDQAKSADSLFTMGHATQGVWGTEADFVVHPPLGKWLIGGGERLFGIDSSFGWRFAVALVGTLAIYLVGRAAWHLFRSPVLATLASLLLCFEGAEFVMSRTGILDVMVMFFALAAFVALLADRDRSRRILADKVAAMKAAGTWTGQRAPWLGLRPWRWVAGVMIGLDCGVKWSGGYFLVVFGLMSVWWDLGARRAVGTRHWVGATFLKDALFAMVAMVPTAVVVYLATWIGWFRSTDAYDRTWASLNPADGKPGLSPTSSTFAWLPDSLRSLWQYHIQMYDAAVGITSPHDYMSNPWSWMLQTRPTSFFYEGSNRGQAGCTVAQCSKAITSLGTPLIWWAGTIALAVLLFQWLLHRDWRAAAILGGIAAGWLPWFTYQQRTIFTFYSVAFSPYVVLGVVFVCGLVLGSRSASRARRRVGTIAVGVFTTAAVAMFIFFWPIYTAQLIPYSHWQWRMWFPSWI</sequence>
<comment type="similarity">
    <text evidence="3 10">Belongs to the glycosyltransferase 39 family.</text>
</comment>
<comment type="function">
    <text evidence="10">Protein O-mannosyltransferase that catalyzes the transfer of a single mannose residue from a polyprenol phospho-mannosyl lipidic donor to the hydroxyl group of selected serine and threonine residues in acceptor proteins.</text>
</comment>
<feature type="transmembrane region" description="Helical" evidence="10">
    <location>
        <begin position="522"/>
        <end position="545"/>
    </location>
</feature>
<evidence type="ECO:0000256" key="2">
    <source>
        <dbReference type="ARBA" id="ARBA00004922"/>
    </source>
</evidence>
<dbReference type="InterPro" id="IPR027005">
    <property type="entry name" value="PMT-like"/>
</dbReference>
<reference evidence="13" key="1">
    <citation type="submission" date="2020-03" db="EMBL/GenBank/DDBJ databases">
        <title>Draft sequencing of Calidifontibacter sp. DB0510.</title>
        <authorList>
            <person name="Kim D.-U."/>
        </authorList>
    </citation>
    <scope>NUCLEOTIDE SEQUENCE</scope>
    <source>
        <strain evidence="13">DB0510</strain>
    </source>
</reference>
<comment type="pathway">
    <text evidence="2 10">Protein modification; protein glycosylation.</text>
</comment>
<dbReference type="InterPro" id="IPR003342">
    <property type="entry name" value="ArnT-like_N"/>
</dbReference>
<feature type="transmembrane region" description="Helical" evidence="10">
    <location>
        <begin position="487"/>
        <end position="510"/>
    </location>
</feature>
<evidence type="ECO:0000256" key="8">
    <source>
        <dbReference type="ARBA" id="ARBA00023136"/>
    </source>
</evidence>
<evidence type="ECO:0000259" key="12">
    <source>
        <dbReference type="Pfam" id="PF16192"/>
    </source>
</evidence>
<feature type="transmembrane region" description="Helical" evidence="10">
    <location>
        <begin position="155"/>
        <end position="173"/>
    </location>
</feature>
<dbReference type="PANTHER" id="PTHR10050">
    <property type="entry name" value="DOLICHYL-PHOSPHATE-MANNOSE--PROTEIN MANNOSYLTRANSFERASE"/>
    <property type="match status" value="1"/>
</dbReference>
<evidence type="ECO:0000256" key="7">
    <source>
        <dbReference type="ARBA" id="ARBA00022989"/>
    </source>
</evidence>
<protein>
    <recommendedName>
        <fullName evidence="9 10">Polyprenol-phosphate-mannose--protein mannosyltransferase</fullName>
        <ecNumber evidence="10">2.4.1.-</ecNumber>
    </recommendedName>
</protein>
<evidence type="ECO:0000256" key="6">
    <source>
        <dbReference type="ARBA" id="ARBA00022692"/>
    </source>
</evidence>
<keyword evidence="10" id="KW-1003">Cell membrane</keyword>
<evidence type="ECO:0000313" key="13">
    <source>
        <dbReference type="EMBL" id="NHN55650.1"/>
    </source>
</evidence>
<keyword evidence="6 10" id="KW-0812">Transmembrane</keyword>
<evidence type="ECO:0000256" key="10">
    <source>
        <dbReference type="RuleBase" id="RU367007"/>
    </source>
</evidence>
<evidence type="ECO:0000259" key="11">
    <source>
        <dbReference type="Pfam" id="PF02366"/>
    </source>
</evidence>
<feature type="transmembrane region" description="Helical" evidence="10">
    <location>
        <begin position="315"/>
        <end position="336"/>
    </location>
</feature>
<gene>
    <name evidence="13" type="ORF">G9U51_07635</name>
</gene>
<evidence type="ECO:0000313" key="14">
    <source>
        <dbReference type="Proteomes" id="UP000744769"/>
    </source>
</evidence>
<keyword evidence="14" id="KW-1185">Reference proteome</keyword>
<keyword evidence="5 10" id="KW-0808">Transferase</keyword>
<comment type="caution">
    <text evidence="13">The sequence shown here is derived from an EMBL/GenBank/DDBJ whole genome shotgun (WGS) entry which is preliminary data.</text>
</comment>
<accession>A0A967E9W6</accession>
<dbReference type="Pfam" id="PF16192">
    <property type="entry name" value="PMT_4TMC"/>
    <property type="match status" value="1"/>
</dbReference>
<dbReference type="Proteomes" id="UP000744769">
    <property type="component" value="Unassembled WGS sequence"/>
</dbReference>
<dbReference type="AlphaFoldDB" id="A0A967E9W6"/>
<feature type="transmembrane region" description="Helical" evidence="10">
    <location>
        <begin position="207"/>
        <end position="225"/>
    </location>
</feature>
<keyword evidence="7 10" id="KW-1133">Transmembrane helix</keyword>
<dbReference type="EC" id="2.4.1.-" evidence="10"/>
<feature type="domain" description="ArnT-like N-terminal" evidence="11">
    <location>
        <begin position="154"/>
        <end position="303"/>
    </location>
</feature>
<evidence type="ECO:0000256" key="1">
    <source>
        <dbReference type="ARBA" id="ARBA00004127"/>
    </source>
</evidence>
<evidence type="ECO:0000256" key="4">
    <source>
        <dbReference type="ARBA" id="ARBA00022676"/>
    </source>
</evidence>
<dbReference type="GO" id="GO:0004169">
    <property type="term" value="F:dolichyl-phosphate-mannose-protein mannosyltransferase activity"/>
    <property type="evidence" value="ECO:0007669"/>
    <property type="project" value="UniProtKB-UniRule"/>
</dbReference>
<feature type="domain" description="Protein O-mannosyl-transferase C-terminal four TM" evidence="12">
    <location>
        <begin position="373"/>
        <end position="564"/>
    </location>
</feature>
<feature type="transmembrane region" description="Helical" evidence="10">
    <location>
        <begin position="51"/>
        <end position="70"/>
    </location>
</feature>
<keyword evidence="8 10" id="KW-0472">Membrane</keyword>